<feature type="compositionally biased region" description="Polar residues" evidence="1">
    <location>
        <begin position="42"/>
        <end position="54"/>
    </location>
</feature>
<accession>A0ABS8RQL1</accession>
<evidence type="ECO:0000313" key="2">
    <source>
        <dbReference type="EMBL" id="MCD7448943.1"/>
    </source>
</evidence>
<gene>
    <name evidence="2" type="ORF">HAX54_047555</name>
</gene>
<keyword evidence="3" id="KW-1185">Reference proteome</keyword>
<reference evidence="2 3" key="1">
    <citation type="journal article" date="2021" name="BMC Genomics">
        <title>Datura genome reveals duplications of psychoactive alkaloid biosynthetic genes and high mutation rate following tissue culture.</title>
        <authorList>
            <person name="Rajewski A."/>
            <person name="Carter-House D."/>
            <person name="Stajich J."/>
            <person name="Litt A."/>
        </authorList>
    </citation>
    <scope>NUCLEOTIDE SEQUENCE [LARGE SCALE GENOMIC DNA]</scope>
    <source>
        <strain evidence="2">AR-01</strain>
    </source>
</reference>
<organism evidence="2 3">
    <name type="scientific">Datura stramonium</name>
    <name type="common">Jimsonweed</name>
    <name type="synonym">Common thornapple</name>
    <dbReference type="NCBI Taxonomy" id="4076"/>
    <lineage>
        <taxon>Eukaryota</taxon>
        <taxon>Viridiplantae</taxon>
        <taxon>Streptophyta</taxon>
        <taxon>Embryophyta</taxon>
        <taxon>Tracheophyta</taxon>
        <taxon>Spermatophyta</taxon>
        <taxon>Magnoliopsida</taxon>
        <taxon>eudicotyledons</taxon>
        <taxon>Gunneridae</taxon>
        <taxon>Pentapetalae</taxon>
        <taxon>asterids</taxon>
        <taxon>lamiids</taxon>
        <taxon>Solanales</taxon>
        <taxon>Solanaceae</taxon>
        <taxon>Solanoideae</taxon>
        <taxon>Datureae</taxon>
        <taxon>Datura</taxon>
    </lineage>
</organism>
<dbReference type="Proteomes" id="UP000823775">
    <property type="component" value="Unassembled WGS sequence"/>
</dbReference>
<dbReference type="EMBL" id="JACEIK010000077">
    <property type="protein sequence ID" value="MCD7448943.1"/>
    <property type="molecule type" value="Genomic_DNA"/>
</dbReference>
<protein>
    <submittedName>
        <fullName evidence="2">Uncharacterized protein</fullName>
    </submittedName>
</protein>
<name>A0ABS8RQL1_DATST</name>
<feature type="compositionally biased region" description="Basic and acidic residues" evidence="1">
    <location>
        <begin position="1"/>
        <end position="10"/>
    </location>
</feature>
<feature type="region of interest" description="Disordered" evidence="1">
    <location>
        <begin position="1"/>
        <end position="77"/>
    </location>
</feature>
<sequence length="229" mass="25397">MASNIMEKKQGSMITGAIHKDEGHKAKDVPQDTKQGAPPADMNNTKLSEDQWQTQRRKNFKGNPQNTQKKQEKSKQVYKPIQAKVPGIDSTTPICNIDTGVQDQCPNPLISSTDDALKLQRNYEQKATGIDSMLPTPMAPPNYNSIIIVDDAVVNGGMDGMEEQPTNMQEGVSKGGNLSHVLHESQSTDLRCDSRAPATTINSCMRIHLNQCGTDSLVLKENMVWRWEY</sequence>
<proteinExistence type="predicted"/>
<feature type="compositionally biased region" description="Basic and acidic residues" evidence="1">
    <location>
        <begin position="18"/>
        <end position="31"/>
    </location>
</feature>
<evidence type="ECO:0000256" key="1">
    <source>
        <dbReference type="SAM" id="MobiDB-lite"/>
    </source>
</evidence>
<comment type="caution">
    <text evidence="2">The sequence shown here is derived from an EMBL/GenBank/DDBJ whole genome shotgun (WGS) entry which is preliminary data.</text>
</comment>
<evidence type="ECO:0000313" key="3">
    <source>
        <dbReference type="Proteomes" id="UP000823775"/>
    </source>
</evidence>